<feature type="transmembrane region" description="Helical" evidence="6">
    <location>
        <begin position="595"/>
        <end position="614"/>
    </location>
</feature>
<feature type="transmembrane region" description="Helical" evidence="6">
    <location>
        <begin position="227"/>
        <end position="251"/>
    </location>
</feature>
<sequence length="859" mass="91674">MAELEAITPPQTLTKEQRELVFEHLFRKLATYRNTAVLYASLEAALCSDDESEDGVNLKRQKAFEDALNKWAQSLADKAWSVCHPDNEDDCPKLDPFTDTATIDLEKIPKDADITRILNTILFIDITSSKQYSARTRSFLSSVGPLFESGIVSTLRHPERALEEAQKRADDAKVSHAQKRKTLRMVGMGLGAVAGGVLVGVTGGLAAPLVGAGVSVVLGWLGVGGSVAGLLISGLAGSSVICGALFGAYGAKSTASMVAKHTKEITDLAIVPVWKTSQESDTLAVRLCVSGWLNDQTDITEPWKVFKGDGDTYALQWEMKALEELSSALYTLITSHAMKYVKAEIIKRTVFAGLMNSLAPLALLKIGQIIDNPWMNARALAIKGGKVLGDLLANRVFGNRPVTLVGYSLGSLLIFEALKYLAEMEAVKTLHIVEDVFLFGAPVPVNSHEWASVRRVVAGRVVNGYSNKDYVLAMLCRASIGSWNIAGLQGVFTKGVEDLNCEDVEGHLMWREMVGKYLKLAGSPEMSHPTPIQSLVGGLTFPVITHQLLLLNGNVFGISGFVHRAVKGNREGIAGVAGLIFGGILVAKLEGAGPSSLSLGVPQILLSGFLVGLGTKLANGCTSGHMICGLSRLSIRSLAATAVFFTTGVITTHLLHGDLPPASSIDWSFPQSSKALLSLQSIPFSLSVLLYFLNNTEQRNETESTEKPVQKRPKNLLRLLTYFATGMQFALALRLSKLSESSRVSAFLLLPFSRAFDPSLAFAAGIAIPIGMLLYRYGCGDYCPRLGGAWSVPKGGVVDKKLLLGSLIFGLGWGAAGICPGPGLLNFGRALGSGGQNIVPYGAWLGSMILGGLAADALA</sequence>
<protein>
    <submittedName>
        <fullName evidence="7">Uncharacterized protein</fullName>
    </submittedName>
</protein>
<evidence type="ECO:0000256" key="3">
    <source>
        <dbReference type="ARBA" id="ARBA00022692"/>
    </source>
</evidence>
<feature type="transmembrane region" description="Helical" evidence="6">
    <location>
        <begin position="838"/>
        <end position="858"/>
    </location>
</feature>
<dbReference type="STRING" id="181874.A0A409VAZ6"/>
<feature type="transmembrane region" description="Helical" evidence="6">
    <location>
        <begin position="755"/>
        <end position="775"/>
    </location>
</feature>
<reference evidence="7 8" key="1">
    <citation type="journal article" date="2018" name="Evol. Lett.">
        <title>Horizontal gene cluster transfer increased hallucinogenic mushroom diversity.</title>
        <authorList>
            <person name="Reynolds H.T."/>
            <person name="Vijayakumar V."/>
            <person name="Gluck-Thaler E."/>
            <person name="Korotkin H.B."/>
            <person name="Matheny P.B."/>
            <person name="Slot J.C."/>
        </authorList>
    </citation>
    <scope>NUCLEOTIDE SEQUENCE [LARGE SCALE GENOMIC DNA]</scope>
    <source>
        <strain evidence="7 8">2629</strain>
    </source>
</reference>
<dbReference type="InterPro" id="IPR007941">
    <property type="entry name" value="DUF726"/>
</dbReference>
<dbReference type="PANTHER" id="PTHR17920">
    <property type="entry name" value="TRANSMEMBRANE AND COILED-COIL DOMAIN-CONTAINING PROTEIN 4 TMCO4"/>
    <property type="match status" value="1"/>
</dbReference>
<dbReference type="Pfam" id="PF20398">
    <property type="entry name" value="DUF6691"/>
    <property type="match status" value="1"/>
</dbReference>
<keyword evidence="4 6" id="KW-1133">Transmembrane helix</keyword>
<organism evidence="7 8">
    <name type="scientific">Panaeolus cyanescens</name>
    <dbReference type="NCBI Taxonomy" id="181874"/>
    <lineage>
        <taxon>Eukaryota</taxon>
        <taxon>Fungi</taxon>
        <taxon>Dikarya</taxon>
        <taxon>Basidiomycota</taxon>
        <taxon>Agaricomycotina</taxon>
        <taxon>Agaricomycetes</taxon>
        <taxon>Agaricomycetidae</taxon>
        <taxon>Agaricales</taxon>
        <taxon>Agaricineae</taxon>
        <taxon>Galeropsidaceae</taxon>
        <taxon>Panaeolus</taxon>
    </lineage>
</organism>
<dbReference type="Proteomes" id="UP000284842">
    <property type="component" value="Unassembled WGS sequence"/>
</dbReference>
<evidence type="ECO:0000313" key="7">
    <source>
        <dbReference type="EMBL" id="PPQ63049.1"/>
    </source>
</evidence>
<dbReference type="PANTHER" id="PTHR17920:SF22">
    <property type="entry name" value="DUF726 DOMAIN PROTEIN (AFU_ORTHOLOGUE AFUA_2G12860)"/>
    <property type="match status" value="1"/>
</dbReference>
<feature type="transmembrane region" description="Helical" evidence="6">
    <location>
        <begin position="675"/>
        <end position="694"/>
    </location>
</feature>
<dbReference type="Pfam" id="PF04143">
    <property type="entry name" value="Sulf_transp"/>
    <property type="match status" value="1"/>
</dbReference>
<accession>A0A409VAZ6</accession>
<evidence type="ECO:0000256" key="1">
    <source>
        <dbReference type="ARBA" id="ARBA00004141"/>
    </source>
</evidence>
<feature type="transmembrane region" description="Helical" evidence="6">
    <location>
        <begin position="715"/>
        <end position="735"/>
    </location>
</feature>
<keyword evidence="3 6" id="KW-0812">Transmembrane</keyword>
<evidence type="ECO:0000256" key="5">
    <source>
        <dbReference type="ARBA" id="ARBA00023136"/>
    </source>
</evidence>
<feature type="transmembrane region" description="Helical" evidence="6">
    <location>
        <begin position="572"/>
        <end position="589"/>
    </location>
</feature>
<dbReference type="AlphaFoldDB" id="A0A409VAZ6"/>
<gene>
    <name evidence="7" type="ORF">CVT24_005903</name>
</gene>
<feature type="transmembrane region" description="Helical" evidence="6">
    <location>
        <begin position="802"/>
        <end position="818"/>
    </location>
</feature>
<evidence type="ECO:0000313" key="8">
    <source>
        <dbReference type="Proteomes" id="UP000284842"/>
    </source>
</evidence>
<keyword evidence="8" id="KW-1185">Reference proteome</keyword>
<keyword evidence="5 6" id="KW-0472">Membrane</keyword>
<comment type="caution">
    <text evidence="7">The sequence shown here is derived from an EMBL/GenBank/DDBJ whole genome shotgun (WGS) entry which is preliminary data.</text>
</comment>
<dbReference type="FunCoup" id="A0A409VAZ6">
    <property type="interactions" value="6"/>
</dbReference>
<evidence type="ECO:0000256" key="2">
    <source>
        <dbReference type="ARBA" id="ARBA00009824"/>
    </source>
</evidence>
<dbReference type="InParanoid" id="A0A409VAZ6"/>
<dbReference type="EMBL" id="NHTK01006132">
    <property type="protein sequence ID" value="PPQ63049.1"/>
    <property type="molecule type" value="Genomic_DNA"/>
</dbReference>
<comment type="subcellular location">
    <subcellularLocation>
        <location evidence="1">Membrane</location>
        <topology evidence="1">Multi-pass membrane protein</topology>
    </subcellularLocation>
</comment>
<evidence type="ECO:0000256" key="6">
    <source>
        <dbReference type="SAM" id="Phobius"/>
    </source>
</evidence>
<feature type="transmembrane region" description="Helical" evidence="6">
    <location>
        <begin position="635"/>
        <end position="655"/>
    </location>
</feature>
<dbReference type="OrthoDB" id="277931at2759"/>
<dbReference type="InterPro" id="IPR007272">
    <property type="entry name" value="Sulf_transp_TsuA/YedE"/>
</dbReference>
<evidence type="ECO:0000256" key="4">
    <source>
        <dbReference type="ARBA" id="ARBA00022989"/>
    </source>
</evidence>
<name>A0A409VAZ6_9AGAR</name>
<dbReference type="Pfam" id="PF05277">
    <property type="entry name" value="DUF726"/>
    <property type="match status" value="1"/>
</dbReference>
<dbReference type="SUPFAM" id="SSF53474">
    <property type="entry name" value="alpha/beta-Hydrolases"/>
    <property type="match status" value="1"/>
</dbReference>
<dbReference type="GO" id="GO:0016020">
    <property type="term" value="C:membrane"/>
    <property type="evidence" value="ECO:0007669"/>
    <property type="project" value="UniProtKB-SubCell"/>
</dbReference>
<dbReference type="InterPro" id="IPR046513">
    <property type="entry name" value="DUF6691"/>
</dbReference>
<dbReference type="InterPro" id="IPR029058">
    <property type="entry name" value="AB_hydrolase_fold"/>
</dbReference>
<feature type="transmembrane region" description="Helical" evidence="6">
    <location>
        <begin position="188"/>
        <end position="221"/>
    </location>
</feature>
<comment type="similarity">
    <text evidence="2">Belongs to the TMCO4 family.</text>
</comment>
<proteinExistence type="inferred from homology"/>